<protein>
    <recommendedName>
        <fullName evidence="9">rRNA methyltransferase 1, mitochondrial</fullName>
    </recommendedName>
</protein>
<dbReference type="InterPro" id="IPR029028">
    <property type="entry name" value="Alpha/beta_knot_MTases"/>
</dbReference>
<dbReference type="InterPro" id="IPR013123">
    <property type="entry name" value="SpoU_subst-bd"/>
</dbReference>
<dbReference type="InterPro" id="IPR047261">
    <property type="entry name" value="MRM1_MeTrfase_dom"/>
</dbReference>
<dbReference type="InterPro" id="IPR001537">
    <property type="entry name" value="SpoU_MeTrfase"/>
</dbReference>
<keyword evidence="8" id="KW-0496">Mitochondrion</keyword>
<evidence type="ECO:0000256" key="9">
    <source>
        <dbReference type="ARBA" id="ARBA00034881"/>
    </source>
</evidence>
<comment type="subcellular location">
    <subcellularLocation>
        <location evidence="1">Mitochondrion</location>
    </subcellularLocation>
</comment>
<dbReference type="InterPro" id="IPR047182">
    <property type="entry name" value="MRM1"/>
</dbReference>
<dbReference type="GO" id="GO:0003723">
    <property type="term" value="F:RNA binding"/>
    <property type="evidence" value="ECO:0007669"/>
    <property type="project" value="InterPro"/>
</dbReference>
<feature type="compositionally biased region" description="Gly residues" evidence="10">
    <location>
        <begin position="44"/>
        <end position="54"/>
    </location>
</feature>
<keyword evidence="3" id="KW-0698">rRNA processing</keyword>
<dbReference type="Gene3D" id="3.40.1280.10">
    <property type="match status" value="1"/>
</dbReference>
<evidence type="ECO:0000256" key="4">
    <source>
        <dbReference type="ARBA" id="ARBA00022603"/>
    </source>
</evidence>
<keyword evidence="6" id="KW-0949">S-adenosyl-L-methionine</keyword>
<dbReference type="Pfam" id="PF00588">
    <property type="entry name" value="SpoU_methylase"/>
    <property type="match status" value="1"/>
</dbReference>
<dbReference type="SMART" id="SM00967">
    <property type="entry name" value="SpoU_sub_bind"/>
    <property type="match status" value="1"/>
</dbReference>
<keyword evidence="4" id="KW-0489">Methyltransferase</keyword>
<feature type="compositionally biased region" description="Polar residues" evidence="10">
    <location>
        <begin position="86"/>
        <end position="105"/>
    </location>
</feature>
<name>A0AAD5DJ08_9CHLO</name>
<evidence type="ECO:0000256" key="6">
    <source>
        <dbReference type="ARBA" id="ARBA00022691"/>
    </source>
</evidence>
<dbReference type="CDD" id="cd18105">
    <property type="entry name" value="SpoU-like_MRM1"/>
    <property type="match status" value="1"/>
</dbReference>
<accession>A0AAD5DJ08</accession>
<dbReference type="Pfam" id="PF08032">
    <property type="entry name" value="SpoU_sub_bind"/>
    <property type="match status" value="1"/>
</dbReference>
<feature type="compositionally biased region" description="Basic and acidic residues" evidence="10">
    <location>
        <begin position="137"/>
        <end position="161"/>
    </location>
</feature>
<comment type="similarity">
    <text evidence="2">Belongs to the class IV-like SAM-binding methyltransferase superfamily. RNA methyltransferase TrmH family.</text>
</comment>
<evidence type="ECO:0000313" key="13">
    <source>
        <dbReference type="Proteomes" id="UP001205105"/>
    </source>
</evidence>
<evidence type="ECO:0000256" key="1">
    <source>
        <dbReference type="ARBA" id="ARBA00004173"/>
    </source>
</evidence>
<dbReference type="PANTHER" id="PTHR46103">
    <property type="entry name" value="RRNA METHYLTRANSFERASE 1, MITOCHONDRIAL"/>
    <property type="match status" value="1"/>
</dbReference>
<evidence type="ECO:0000259" key="11">
    <source>
        <dbReference type="SMART" id="SM00967"/>
    </source>
</evidence>
<evidence type="ECO:0000313" key="12">
    <source>
        <dbReference type="EMBL" id="KAI7838907.1"/>
    </source>
</evidence>
<dbReference type="PANTHER" id="PTHR46103:SF1">
    <property type="entry name" value="RRNA METHYLTRANSFERASE 1, MITOCHONDRIAL"/>
    <property type="match status" value="1"/>
</dbReference>
<dbReference type="SUPFAM" id="SSF55315">
    <property type="entry name" value="L30e-like"/>
    <property type="match status" value="1"/>
</dbReference>
<proteinExistence type="inferred from homology"/>
<gene>
    <name evidence="12" type="ORF">COHA_007313</name>
</gene>
<keyword evidence="13" id="KW-1185">Reference proteome</keyword>
<dbReference type="GO" id="GO:0005739">
    <property type="term" value="C:mitochondrion"/>
    <property type="evidence" value="ECO:0007669"/>
    <property type="project" value="UniProtKB-SubCell"/>
</dbReference>
<organism evidence="12 13">
    <name type="scientific">Chlorella ohadii</name>
    <dbReference type="NCBI Taxonomy" id="2649997"/>
    <lineage>
        <taxon>Eukaryota</taxon>
        <taxon>Viridiplantae</taxon>
        <taxon>Chlorophyta</taxon>
        <taxon>core chlorophytes</taxon>
        <taxon>Trebouxiophyceae</taxon>
        <taxon>Chlorellales</taxon>
        <taxon>Chlorellaceae</taxon>
        <taxon>Chlorella clade</taxon>
        <taxon>Chlorella</taxon>
    </lineage>
</organism>
<feature type="domain" description="RNA 2-O ribose methyltransferase substrate binding" evidence="11">
    <location>
        <begin position="178"/>
        <end position="260"/>
    </location>
</feature>
<dbReference type="EMBL" id="JADXDR010000113">
    <property type="protein sequence ID" value="KAI7838907.1"/>
    <property type="molecule type" value="Genomic_DNA"/>
</dbReference>
<feature type="compositionally biased region" description="Basic and acidic residues" evidence="10">
    <location>
        <begin position="106"/>
        <end position="116"/>
    </location>
</feature>
<feature type="non-terminal residue" evidence="12">
    <location>
        <position position="1"/>
    </location>
</feature>
<dbReference type="InterPro" id="IPR029064">
    <property type="entry name" value="Ribosomal_eL30-like_sf"/>
</dbReference>
<feature type="compositionally biased region" description="Basic and acidic residues" evidence="10">
    <location>
        <begin position="55"/>
        <end position="67"/>
    </location>
</feature>
<evidence type="ECO:0000256" key="2">
    <source>
        <dbReference type="ARBA" id="ARBA00007228"/>
    </source>
</evidence>
<dbReference type="AlphaFoldDB" id="A0AAD5DJ08"/>
<dbReference type="SUPFAM" id="SSF75217">
    <property type="entry name" value="alpha/beta knot"/>
    <property type="match status" value="1"/>
</dbReference>
<evidence type="ECO:0000256" key="7">
    <source>
        <dbReference type="ARBA" id="ARBA00022946"/>
    </source>
</evidence>
<dbReference type="Gene3D" id="3.30.1330.30">
    <property type="match status" value="1"/>
</dbReference>
<feature type="region of interest" description="Disordered" evidence="10">
    <location>
        <begin position="35"/>
        <end position="166"/>
    </location>
</feature>
<evidence type="ECO:0000256" key="3">
    <source>
        <dbReference type="ARBA" id="ARBA00022552"/>
    </source>
</evidence>
<dbReference type="InterPro" id="IPR029026">
    <property type="entry name" value="tRNA_m1G_MTases_N"/>
</dbReference>
<dbReference type="GO" id="GO:0016435">
    <property type="term" value="F:rRNA (guanine) methyltransferase activity"/>
    <property type="evidence" value="ECO:0007669"/>
    <property type="project" value="TreeGrafter"/>
</dbReference>
<comment type="caution">
    <text evidence="12">The sequence shown here is derived from an EMBL/GenBank/DDBJ whole genome shotgun (WGS) entry which is preliminary data.</text>
</comment>
<keyword evidence="7" id="KW-0809">Transit peptide</keyword>
<reference evidence="12" key="1">
    <citation type="submission" date="2020-11" db="EMBL/GenBank/DDBJ databases">
        <title>Chlorella ohadii genome sequencing and assembly.</title>
        <authorList>
            <person name="Murik O."/>
            <person name="Treves H."/>
            <person name="Kedem I."/>
            <person name="Shotland Y."/>
            <person name="Kaplan A."/>
        </authorList>
    </citation>
    <scope>NUCLEOTIDE SEQUENCE</scope>
    <source>
        <strain evidence="12">1</strain>
    </source>
</reference>
<sequence length="416" mass="44705">MAPALLQSGRWLLMQRLCSRGGRQSLRSAVVAAYEQQRGAGSRARGGGGGGGRWGGDRQRGGRKEEDSTSIWGNDWDIDTPAESAGRSSGSWGQSEERSGSSWGQNEERSDRRSGQERSGGNWRDREERTGGNWRGGQERGGWRGREERSGGSWGDNKERSGGSWRGGGLRQFWVGDVLYGVSPVLAALQAGRREVHTLYLQDGMDLSKRKDKGAIQAAKKRAEELGARVEYASKHDLNMVADNRPHQGVVLDCSPLEFEPLPSLPDAPEGPAAGGRLPVWLCLDEVMDPQNFGAALRSAYFLGVDGVLTCHRNSAPLSAAVSKASAGAMELVPVHSCKSLPQTLADAKERGWQVLGAAAEPGAQPAAAFVLQRPAILVMGNEGYGLRGAVRRLCDATLQIEDSPGRHTLVDSLNV</sequence>
<keyword evidence="5" id="KW-0808">Transferase</keyword>
<evidence type="ECO:0000256" key="10">
    <source>
        <dbReference type="SAM" id="MobiDB-lite"/>
    </source>
</evidence>
<dbReference type="Proteomes" id="UP001205105">
    <property type="component" value="Unassembled WGS sequence"/>
</dbReference>
<evidence type="ECO:0000256" key="8">
    <source>
        <dbReference type="ARBA" id="ARBA00023128"/>
    </source>
</evidence>
<evidence type="ECO:0000256" key="5">
    <source>
        <dbReference type="ARBA" id="ARBA00022679"/>
    </source>
</evidence>